<dbReference type="EMBL" id="FXBM01000001">
    <property type="protein sequence ID" value="SMH28505.1"/>
    <property type="molecule type" value="Genomic_DNA"/>
</dbReference>
<protein>
    <submittedName>
        <fullName evidence="1">Uncharacterized protein</fullName>
    </submittedName>
</protein>
<evidence type="ECO:0000313" key="2">
    <source>
        <dbReference type="Proteomes" id="UP000193711"/>
    </source>
</evidence>
<proteinExistence type="predicted"/>
<evidence type="ECO:0000313" key="1">
    <source>
        <dbReference type="EMBL" id="SMH28505.1"/>
    </source>
</evidence>
<sequence>MSSGRALRRLRFTGRIAGFGTASGTRVVLGLWQTTPFGAFADAMVERGDGHRMLVAPSPEVAEFIADTYAFDELRVEPVSWRRIDGGLAASAGPLSVSLRLGGPTPLGRLLRIVPGPVAEHPVWLTAISPVASLLVEGVGTAGSAGHGRREYYGVRTIRRIHGVEATLEGADLGGLRPLSPPVHFGFSSAPATPAIVDVTTTIALPRDSRPAPTAPRERGRSS</sequence>
<accession>A0A1X7MUZ3</accession>
<organism evidence="1 2">
    <name type="scientific">Rathayibacter oskolensis</name>
    <dbReference type="NCBI Taxonomy" id="1891671"/>
    <lineage>
        <taxon>Bacteria</taxon>
        <taxon>Bacillati</taxon>
        <taxon>Actinomycetota</taxon>
        <taxon>Actinomycetes</taxon>
        <taxon>Micrococcales</taxon>
        <taxon>Microbacteriaceae</taxon>
        <taxon>Rathayibacter</taxon>
    </lineage>
</organism>
<gene>
    <name evidence="1" type="ORF">SAMN06295885_0185</name>
</gene>
<dbReference type="OrthoDB" id="3571220at2"/>
<name>A0A1X7MUZ3_9MICO</name>
<keyword evidence="2" id="KW-1185">Reference proteome</keyword>
<dbReference type="Proteomes" id="UP000193711">
    <property type="component" value="Unassembled WGS sequence"/>
</dbReference>
<dbReference type="STRING" id="1891671.SAMN06295885_0185"/>
<dbReference type="RefSeq" id="WP_085474743.1">
    <property type="nucleotide sequence ID" value="NZ_FXBM01000001.1"/>
</dbReference>
<reference evidence="2" key="1">
    <citation type="submission" date="2017-04" db="EMBL/GenBank/DDBJ databases">
        <authorList>
            <person name="Varghese N."/>
            <person name="Submissions S."/>
        </authorList>
    </citation>
    <scope>NUCLEOTIDE SEQUENCE [LARGE SCALE GENOMIC DNA]</scope>
    <source>
        <strain evidence="2">VKM Ac-2121</strain>
    </source>
</reference>
<dbReference type="AlphaFoldDB" id="A0A1X7MUZ3"/>